<sequence>MSAVTPAPRVRDDEPGRSLASRLGTLAVAFLVGLVYGTITTVGHRHAWQLGEVTIPWGLVLGLIGVAALLVGIRLVAGGRAAAIAAAVGVVGAVALLSLPGPGGSVLMPSGVAGTVWAVGPALIAVLVVAWPSLPSRDTRRA</sequence>
<evidence type="ECO:0000313" key="2">
    <source>
        <dbReference type="EMBL" id="SDR97814.1"/>
    </source>
</evidence>
<accession>A0A1H1NFU8</accession>
<evidence type="ECO:0000313" key="3">
    <source>
        <dbReference type="Proteomes" id="UP000199482"/>
    </source>
</evidence>
<keyword evidence="1" id="KW-0472">Membrane</keyword>
<feature type="transmembrane region" description="Helical" evidence="1">
    <location>
        <begin position="23"/>
        <end position="43"/>
    </location>
</feature>
<keyword evidence="1" id="KW-1133">Transmembrane helix</keyword>
<proteinExistence type="predicted"/>
<feature type="transmembrane region" description="Helical" evidence="1">
    <location>
        <begin position="55"/>
        <end position="76"/>
    </location>
</feature>
<reference evidence="3" key="1">
    <citation type="submission" date="2016-10" db="EMBL/GenBank/DDBJ databases">
        <authorList>
            <person name="Varghese N."/>
            <person name="Submissions S."/>
        </authorList>
    </citation>
    <scope>NUCLEOTIDE SEQUENCE [LARGE SCALE GENOMIC DNA]</scope>
    <source>
        <strain evidence="3">CPCC 202695</strain>
    </source>
</reference>
<feature type="transmembrane region" description="Helical" evidence="1">
    <location>
        <begin position="111"/>
        <end position="131"/>
    </location>
</feature>
<name>A0A1H1NFU8_9MICO</name>
<dbReference type="Proteomes" id="UP000199482">
    <property type="component" value="Chromosome I"/>
</dbReference>
<dbReference type="InterPro" id="IPR046095">
    <property type="entry name" value="DUF6113"/>
</dbReference>
<dbReference type="STRING" id="589382.SAMN04489721_0588"/>
<feature type="transmembrane region" description="Helical" evidence="1">
    <location>
        <begin position="81"/>
        <end position="99"/>
    </location>
</feature>
<dbReference type="AlphaFoldDB" id="A0A1H1NFU8"/>
<keyword evidence="1" id="KW-0812">Transmembrane</keyword>
<gene>
    <name evidence="2" type="ORF">SAMN04489721_0588</name>
</gene>
<dbReference type="RefSeq" id="WP_157674919.1">
    <property type="nucleotide sequence ID" value="NZ_BMDN01000007.1"/>
</dbReference>
<protein>
    <submittedName>
        <fullName evidence="2">Uncharacterized protein</fullName>
    </submittedName>
</protein>
<dbReference type="Pfam" id="PF19608">
    <property type="entry name" value="DUF6113"/>
    <property type="match status" value="1"/>
</dbReference>
<organism evidence="2 3">
    <name type="scientific">Agromyces flavus</name>
    <dbReference type="NCBI Taxonomy" id="589382"/>
    <lineage>
        <taxon>Bacteria</taxon>
        <taxon>Bacillati</taxon>
        <taxon>Actinomycetota</taxon>
        <taxon>Actinomycetes</taxon>
        <taxon>Micrococcales</taxon>
        <taxon>Microbacteriaceae</taxon>
        <taxon>Agromyces</taxon>
    </lineage>
</organism>
<dbReference type="EMBL" id="LT629755">
    <property type="protein sequence ID" value="SDR97814.1"/>
    <property type="molecule type" value="Genomic_DNA"/>
</dbReference>
<evidence type="ECO:0000256" key="1">
    <source>
        <dbReference type="SAM" id="Phobius"/>
    </source>
</evidence>